<dbReference type="PIRSF" id="PIRSF035875">
    <property type="entry name" value="RNase_BN"/>
    <property type="match status" value="1"/>
</dbReference>
<protein>
    <submittedName>
        <fullName evidence="7">Inner membrane protein YhjD</fullName>
    </submittedName>
    <submittedName>
        <fullName evidence="8">Ribonuclease BN-like family</fullName>
    </submittedName>
</protein>
<feature type="transmembrane region" description="Helical" evidence="6">
    <location>
        <begin position="61"/>
        <end position="86"/>
    </location>
</feature>
<evidence type="ECO:0000256" key="1">
    <source>
        <dbReference type="ARBA" id="ARBA00004651"/>
    </source>
</evidence>
<evidence type="ECO:0000256" key="5">
    <source>
        <dbReference type="ARBA" id="ARBA00023136"/>
    </source>
</evidence>
<evidence type="ECO:0000313" key="8">
    <source>
        <dbReference type="EMBL" id="VEH04749.1"/>
    </source>
</evidence>
<feature type="transmembrane region" description="Helical" evidence="6">
    <location>
        <begin position="274"/>
        <end position="293"/>
    </location>
</feature>
<dbReference type="Proteomes" id="UP000271380">
    <property type="component" value="Chromosome"/>
</dbReference>
<dbReference type="InterPro" id="IPR005274">
    <property type="entry name" value="IM_pro_YhjD"/>
</dbReference>
<sequence>MVTPSTRPDSSKTDEYGIERVYADEQGFIDKYRERWSAFDHVMRMNERYTQEGGNQFSAGITYFSVLSLFPLLMLGFAVVATLLAYRPDLLAQIQEAIVTSVEESLADTLNTILDTAISQRNSMYGIGGITALWSGLNWMNNLRFGVSKMWRYPIAADNFFATKIRDLIGLIGMLLAFIIAFGVTAIGSSGLTQRILELLHLDAIPGISLLTYAITLVVGLIANFVFMFWLMKYLPRGKVPIKAAAKAAVIGAVAFEFLKQIGALFFTNALSNPAGATFGPIIGIMVIFYFVWRIVMYCASWAATTEEALAIATLEAPGPAIIRVREEVKVSANPLTTVRALIDNLRTP</sequence>
<dbReference type="EMBL" id="LR134377">
    <property type="protein sequence ID" value="VEH04749.1"/>
    <property type="molecule type" value="Genomic_DNA"/>
</dbReference>
<dbReference type="RefSeq" id="WP_414973723.1">
    <property type="nucleotide sequence ID" value="NZ_LR134381.1"/>
</dbReference>
<evidence type="ECO:0000256" key="3">
    <source>
        <dbReference type="ARBA" id="ARBA00022692"/>
    </source>
</evidence>
<keyword evidence="2" id="KW-1003">Cell membrane</keyword>
<reference evidence="8 10" key="2">
    <citation type="submission" date="2018-12" db="EMBL/GenBank/DDBJ databases">
        <authorList>
            <consortium name="Pathogen Informatics"/>
        </authorList>
    </citation>
    <scope>NUCLEOTIDE SEQUENCE [LARGE SCALE GENOMIC DNA]</scope>
    <source>
        <strain evidence="8 10">NCTC949</strain>
    </source>
</reference>
<evidence type="ECO:0000256" key="6">
    <source>
        <dbReference type="SAM" id="Phobius"/>
    </source>
</evidence>
<dbReference type="EMBL" id="CP011312">
    <property type="protein sequence ID" value="AKE40665.1"/>
    <property type="molecule type" value="Genomic_DNA"/>
</dbReference>
<dbReference type="KEGG" id="cku:UL82_02200"/>
<proteinExistence type="predicted"/>
<dbReference type="NCBIfam" id="TIGR00766">
    <property type="entry name" value="inner membrane protein YhjD"/>
    <property type="match status" value="1"/>
</dbReference>
<keyword evidence="5 6" id="KW-0472">Membrane</keyword>
<gene>
    <name evidence="8" type="primary">yhjD</name>
    <name evidence="8" type="ORF">NCTC949_00252</name>
    <name evidence="7" type="ORF">UL82_02200</name>
</gene>
<accession>A0A0F6QZE0</accession>
<dbReference type="Proteomes" id="UP000033457">
    <property type="component" value="Chromosome"/>
</dbReference>
<evidence type="ECO:0000256" key="4">
    <source>
        <dbReference type="ARBA" id="ARBA00022989"/>
    </source>
</evidence>
<dbReference type="Pfam" id="PF03631">
    <property type="entry name" value="Virul_fac_BrkB"/>
    <property type="match status" value="1"/>
</dbReference>
<reference evidence="7 9" key="1">
    <citation type="journal article" date="2015" name="Genome Announc.">
        <title>Complete Genome Sequence of Corynebacterium kutscheri DSM 20755, a Corynebacterial Type Strain with Remarkably Low G+C Content of Chromosomal DNA.</title>
        <authorList>
            <person name="Ruckert C."/>
            <person name="Albersmeier A."/>
            <person name="Winkler A."/>
            <person name="Tauch A."/>
        </authorList>
    </citation>
    <scope>NUCLEOTIDE SEQUENCE [LARGE SCALE GENOMIC DNA]</scope>
    <source>
        <strain evidence="7 9">DSM 20755</strain>
    </source>
</reference>
<dbReference type="STRING" id="35755.UL82_02200"/>
<dbReference type="GO" id="GO:0005886">
    <property type="term" value="C:plasma membrane"/>
    <property type="evidence" value="ECO:0007669"/>
    <property type="project" value="UniProtKB-SubCell"/>
</dbReference>
<keyword evidence="3 6" id="KW-0812">Transmembrane</keyword>
<dbReference type="InterPro" id="IPR017039">
    <property type="entry name" value="Virul_fac_BrkB"/>
</dbReference>
<evidence type="ECO:0000313" key="9">
    <source>
        <dbReference type="Proteomes" id="UP000033457"/>
    </source>
</evidence>
<dbReference type="AlphaFoldDB" id="A0A0F6QZE0"/>
<evidence type="ECO:0000256" key="2">
    <source>
        <dbReference type="ARBA" id="ARBA00022475"/>
    </source>
</evidence>
<keyword evidence="4 6" id="KW-1133">Transmembrane helix</keyword>
<keyword evidence="9" id="KW-1185">Reference proteome</keyword>
<dbReference type="PANTHER" id="PTHR30213">
    <property type="entry name" value="INNER MEMBRANE PROTEIN YHJD"/>
    <property type="match status" value="1"/>
</dbReference>
<dbReference type="HOGENOM" id="CLU_050028_0_1_11"/>
<organism evidence="7 9">
    <name type="scientific">Corynebacterium kutscheri</name>
    <dbReference type="NCBI Taxonomy" id="35755"/>
    <lineage>
        <taxon>Bacteria</taxon>
        <taxon>Bacillati</taxon>
        <taxon>Actinomycetota</taxon>
        <taxon>Actinomycetes</taxon>
        <taxon>Mycobacteriales</taxon>
        <taxon>Corynebacteriaceae</taxon>
        <taxon>Corynebacterium</taxon>
    </lineage>
</organism>
<feature type="transmembrane region" description="Helical" evidence="6">
    <location>
        <begin position="168"/>
        <end position="188"/>
    </location>
</feature>
<feature type="transmembrane region" description="Helical" evidence="6">
    <location>
        <begin position="244"/>
        <end position="268"/>
    </location>
</feature>
<evidence type="ECO:0000313" key="10">
    <source>
        <dbReference type="Proteomes" id="UP000271380"/>
    </source>
</evidence>
<feature type="transmembrane region" description="Helical" evidence="6">
    <location>
        <begin position="208"/>
        <end position="232"/>
    </location>
</feature>
<evidence type="ECO:0000313" key="7">
    <source>
        <dbReference type="EMBL" id="AKE40665.1"/>
    </source>
</evidence>
<dbReference type="PANTHER" id="PTHR30213:SF1">
    <property type="entry name" value="INNER MEMBRANE PROTEIN YHJD"/>
    <property type="match status" value="1"/>
</dbReference>
<name>A0A0F6QZE0_9CORY</name>
<comment type="subcellular location">
    <subcellularLocation>
        <location evidence="1">Cell membrane</location>
        <topology evidence="1">Multi-pass membrane protein</topology>
    </subcellularLocation>
</comment>